<dbReference type="Proteomes" id="UP000887013">
    <property type="component" value="Unassembled WGS sequence"/>
</dbReference>
<comment type="caution">
    <text evidence="1">The sequence shown here is derived from an EMBL/GenBank/DDBJ whole genome shotgun (WGS) entry which is preliminary data.</text>
</comment>
<organism evidence="1 2">
    <name type="scientific">Nephila pilipes</name>
    <name type="common">Giant wood spider</name>
    <name type="synonym">Nephila maculata</name>
    <dbReference type="NCBI Taxonomy" id="299642"/>
    <lineage>
        <taxon>Eukaryota</taxon>
        <taxon>Metazoa</taxon>
        <taxon>Ecdysozoa</taxon>
        <taxon>Arthropoda</taxon>
        <taxon>Chelicerata</taxon>
        <taxon>Arachnida</taxon>
        <taxon>Araneae</taxon>
        <taxon>Araneomorphae</taxon>
        <taxon>Entelegynae</taxon>
        <taxon>Araneoidea</taxon>
        <taxon>Nephilidae</taxon>
        <taxon>Nephila</taxon>
    </lineage>
</organism>
<keyword evidence="2" id="KW-1185">Reference proteome</keyword>
<proteinExistence type="predicted"/>
<dbReference type="EMBL" id="BMAW01129960">
    <property type="protein sequence ID" value="GFU32727.1"/>
    <property type="molecule type" value="Genomic_DNA"/>
</dbReference>
<name>A0A8X6QMD1_NEPPI</name>
<accession>A0A8X6QMD1</accession>
<protein>
    <submittedName>
        <fullName evidence="1">Uncharacterized protein</fullName>
    </submittedName>
</protein>
<sequence length="72" mass="7784">MVQEPVHSVVIPFVVVAIAWQATPLYSPAVAVLRNAHRSLPLQDSSDHGVDACPWAQLCYSGAGLELMGINW</sequence>
<gene>
    <name evidence="1" type="ORF">NPIL_686131</name>
</gene>
<evidence type="ECO:0000313" key="2">
    <source>
        <dbReference type="Proteomes" id="UP000887013"/>
    </source>
</evidence>
<reference evidence="1" key="1">
    <citation type="submission" date="2020-08" db="EMBL/GenBank/DDBJ databases">
        <title>Multicomponent nature underlies the extraordinary mechanical properties of spider dragline silk.</title>
        <authorList>
            <person name="Kono N."/>
            <person name="Nakamura H."/>
            <person name="Mori M."/>
            <person name="Yoshida Y."/>
            <person name="Ohtoshi R."/>
            <person name="Malay A.D."/>
            <person name="Moran D.A.P."/>
            <person name="Tomita M."/>
            <person name="Numata K."/>
            <person name="Arakawa K."/>
        </authorList>
    </citation>
    <scope>NUCLEOTIDE SEQUENCE</scope>
</reference>
<evidence type="ECO:0000313" key="1">
    <source>
        <dbReference type="EMBL" id="GFU32727.1"/>
    </source>
</evidence>
<dbReference type="AlphaFoldDB" id="A0A8X6QMD1"/>